<dbReference type="Pfam" id="PF07748">
    <property type="entry name" value="Glyco_hydro_38C"/>
    <property type="match status" value="1"/>
</dbReference>
<feature type="domain" description="Glycosyl hydrolase family 38 C-terminal" evidence="4">
    <location>
        <begin position="665"/>
        <end position="804"/>
    </location>
</feature>
<accession>A0A934KIA1</accession>
<dbReference type="Pfam" id="PF01074">
    <property type="entry name" value="Glyco_hydro_38N"/>
    <property type="match status" value="1"/>
</dbReference>
<dbReference type="PANTHER" id="PTHR11607">
    <property type="entry name" value="ALPHA-MANNOSIDASE"/>
    <property type="match status" value="1"/>
</dbReference>
<comment type="caution">
    <text evidence="5">The sequence shown here is derived from an EMBL/GenBank/DDBJ whole genome shotgun (WGS) entry which is preliminary data.</text>
</comment>
<dbReference type="InterPro" id="IPR027291">
    <property type="entry name" value="Glyco_hydro_38_N_sf"/>
</dbReference>
<sequence length="1041" mass="115408">MSPAVTVPAWAPSERLFHERARAELRAGATGQAFSPGPLQVHASVLPLIRRGATGGLEQAVSLIVESPEDGLAARFSLELAGRPVDAALPMLRRGRQALRLFLPEVSKPSPVSVRVAAGGTDDAFDLTVLPVRKWQVYIAQQTHLDVGYTDPQNLVFRHHLHYLDSVLDLVSSTDQYPDDSRFRWNVEGTWVLRRWLRSRPPSRAREFMDRVREGRIGIDALSFNLHTEACSIDEFACQLAIAAKLREEHNIPITTATQTDVPGASQALVGLLADADVPYLSVAHNFAGRAVPYVGEGQLLARPFRWRSNSGHEVVVWYTDSAHGLYSEGNVVGLAESYDATVELLPEYLAALAERPYPYVRIEQAMTWPGLPRDLLAAKVPYPHDILHLRVQGVIADNAPPNPTAADVVRTWNQNWVYPRLRLATNAEFFTAVAERLGPDLPIFTGDWTDWWADGLGSAAREVGLNRRAQSDLALAATVHQLADVVRPADAVHWRTPMGRAMDSAALFDEHTWGAAEPWGDALERRNSGALQWREKAGFALSAYERSQDLLDSAAHRLSPILASPAGPSVAVFNPSPWARTDVVEVFLPESRIRPVGALEVIDEATGLTVAHNVRPQEHERHRPRGARLTFVASAVPALGYRRYLYRTARGDTEALAPPPQLFLENEYYLVQVDSASGCVTRLFDRRLDEELVDSRGAVGFNQYVHDRYAVAANVGHLSSRVSAADWLLRSRVTAGEGRVIERVRNEIYDEVRLSLAADGCSRLETTYRLVQGVPRLEIENRLVKLTSAEKESTYFAFPFSLSDPLTSLRYETTGGADGPDLPRIPGSASHMRAIRHWVALRSRKATIAWASREAPLVEFGNIHLPYSPFPESIDRTQVAPSDIFSWVTNNVWDTNFPVQQGGEMVFRYAVTSVQPDTLPAEAGALTAAGLTRPFMGVLCARSRDAGWPATGSFCEIDHRDVALVALRPSRRGADLVVQLQSLADEEVETRLRFPQLWVRRAQAGTFLEDNLSPLFQDAGWFHTRLRPGEFRAIALELES</sequence>
<reference evidence="5 6" key="1">
    <citation type="submission" date="2020-10" db="EMBL/GenBank/DDBJ databases">
        <title>Ca. Dormibacterota MAGs.</title>
        <authorList>
            <person name="Montgomery K."/>
        </authorList>
    </citation>
    <scope>NUCLEOTIDE SEQUENCE [LARGE SCALE GENOMIC DNA]</scope>
    <source>
        <strain evidence="5">SC8811_S16_3</strain>
    </source>
</reference>
<dbReference type="Gene3D" id="3.20.110.10">
    <property type="entry name" value="Glycoside hydrolase 38, N terminal domain"/>
    <property type="match status" value="1"/>
</dbReference>
<dbReference type="RefSeq" id="WP_338178833.1">
    <property type="nucleotide sequence ID" value="NZ_JAEKNQ010000033.1"/>
</dbReference>
<dbReference type="GO" id="GO:0004559">
    <property type="term" value="F:alpha-mannosidase activity"/>
    <property type="evidence" value="ECO:0007669"/>
    <property type="project" value="InterPro"/>
</dbReference>
<dbReference type="InterPro" id="IPR011330">
    <property type="entry name" value="Glyco_hydro/deAcase_b/a-brl"/>
</dbReference>
<evidence type="ECO:0008006" key="7">
    <source>
        <dbReference type="Google" id="ProtNLM"/>
    </source>
</evidence>
<evidence type="ECO:0000256" key="2">
    <source>
        <dbReference type="ARBA" id="ARBA00022833"/>
    </source>
</evidence>
<dbReference type="InterPro" id="IPR050843">
    <property type="entry name" value="Glycosyl_Hydrlase_38"/>
</dbReference>
<evidence type="ECO:0000256" key="1">
    <source>
        <dbReference type="ARBA" id="ARBA00001947"/>
    </source>
</evidence>
<dbReference type="Gene3D" id="2.60.40.1180">
    <property type="entry name" value="Golgi alpha-mannosidase II"/>
    <property type="match status" value="1"/>
</dbReference>
<dbReference type="GO" id="GO:0006013">
    <property type="term" value="P:mannose metabolic process"/>
    <property type="evidence" value="ECO:0007669"/>
    <property type="project" value="InterPro"/>
</dbReference>
<dbReference type="PANTHER" id="PTHR11607:SF3">
    <property type="entry name" value="LYSOSOMAL ALPHA-MANNOSIDASE"/>
    <property type="match status" value="1"/>
</dbReference>
<proteinExistence type="predicted"/>
<comment type="cofactor">
    <cofactor evidence="1">
        <name>Zn(2+)</name>
        <dbReference type="ChEBI" id="CHEBI:29105"/>
    </cofactor>
</comment>
<dbReference type="EMBL" id="JAEKNQ010000033">
    <property type="protein sequence ID" value="MBJ7603203.1"/>
    <property type="molecule type" value="Genomic_DNA"/>
</dbReference>
<dbReference type="InterPro" id="IPR013780">
    <property type="entry name" value="Glyco_hydro_b"/>
</dbReference>
<keyword evidence="2" id="KW-0862">Zinc</keyword>
<gene>
    <name evidence="5" type="ORF">JF888_08465</name>
</gene>
<evidence type="ECO:0000313" key="6">
    <source>
        <dbReference type="Proteomes" id="UP000620075"/>
    </source>
</evidence>
<feature type="domain" description="Glycoside hydrolase family 38 N-terminal" evidence="3">
    <location>
        <begin position="137"/>
        <end position="443"/>
    </location>
</feature>
<name>A0A934KIA1_9BACT</name>
<dbReference type="Proteomes" id="UP000620075">
    <property type="component" value="Unassembled WGS sequence"/>
</dbReference>
<protein>
    <recommendedName>
        <fullName evidence="7">Glycoside hydrolase family 38 N-terminal domain-containing protein</fullName>
    </recommendedName>
</protein>
<dbReference type="InterPro" id="IPR011682">
    <property type="entry name" value="Glyco_hydro_38_C"/>
</dbReference>
<dbReference type="GO" id="GO:0030246">
    <property type="term" value="F:carbohydrate binding"/>
    <property type="evidence" value="ECO:0007669"/>
    <property type="project" value="InterPro"/>
</dbReference>
<dbReference type="InterPro" id="IPR000602">
    <property type="entry name" value="Glyco_hydro_38_N"/>
</dbReference>
<dbReference type="SUPFAM" id="SSF74650">
    <property type="entry name" value="Galactose mutarotase-like"/>
    <property type="match status" value="1"/>
</dbReference>
<evidence type="ECO:0000259" key="3">
    <source>
        <dbReference type="Pfam" id="PF01074"/>
    </source>
</evidence>
<dbReference type="AlphaFoldDB" id="A0A934KIA1"/>
<dbReference type="InterPro" id="IPR011013">
    <property type="entry name" value="Gal_mutarotase_sf_dom"/>
</dbReference>
<dbReference type="CDD" id="cd10791">
    <property type="entry name" value="GH38N_AMII_like_1"/>
    <property type="match status" value="1"/>
</dbReference>
<dbReference type="SUPFAM" id="SSF88713">
    <property type="entry name" value="Glycoside hydrolase/deacetylase"/>
    <property type="match status" value="1"/>
</dbReference>
<organism evidence="5 6">
    <name type="scientific">Candidatus Dormiibacter inghamiae</name>
    <dbReference type="NCBI Taxonomy" id="3127013"/>
    <lineage>
        <taxon>Bacteria</taxon>
        <taxon>Bacillati</taxon>
        <taxon>Candidatus Dormiibacterota</taxon>
        <taxon>Candidatus Dormibacteria</taxon>
        <taxon>Candidatus Dormibacterales</taxon>
        <taxon>Candidatus Dormibacteraceae</taxon>
        <taxon>Candidatus Dormiibacter</taxon>
    </lineage>
</organism>
<evidence type="ECO:0000259" key="4">
    <source>
        <dbReference type="Pfam" id="PF07748"/>
    </source>
</evidence>
<evidence type="ECO:0000313" key="5">
    <source>
        <dbReference type="EMBL" id="MBJ7603203.1"/>
    </source>
</evidence>